<dbReference type="PANTHER" id="PTHR24064">
    <property type="entry name" value="SOLUTE CARRIER FAMILY 22 MEMBER"/>
    <property type="match status" value="1"/>
</dbReference>
<dbReference type="PROSITE" id="PS50850">
    <property type="entry name" value="MFS"/>
    <property type="match status" value="1"/>
</dbReference>
<evidence type="ECO:0000256" key="4">
    <source>
        <dbReference type="ARBA" id="ARBA00023136"/>
    </source>
</evidence>
<feature type="domain" description="Major facilitator superfamily (MFS) profile" evidence="6">
    <location>
        <begin position="1"/>
        <end position="233"/>
    </location>
</feature>
<dbReference type="Pfam" id="PF00083">
    <property type="entry name" value="Sugar_tr"/>
    <property type="match status" value="1"/>
</dbReference>
<keyword evidence="2 5" id="KW-0812">Transmembrane</keyword>
<evidence type="ECO:0000256" key="5">
    <source>
        <dbReference type="SAM" id="Phobius"/>
    </source>
</evidence>
<evidence type="ECO:0000313" key="7">
    <source>
        <dbReference type="EMBL" id="KAK5976426.1"/>
    </source>
</evidence>
<accession>A0AAN8IK18</accession>
<evidence type="ECO:0000256" key="3">
    <source>
        <dbReference type="ARBA" id="ARBA00022989"/>
    </source>
</evidence>
<feature type="transmembrane region" description="Helical" evidence="5">
    <location>
        <begin position="130"/>
        <end position="148"/>
    </location>
</feature>
<feature type="transmembrane region" description="Helical" evidence="5">
    <location>
        <begin position="182"/>
        <end position="204"/>
    </location>
</feature>
<reference evidence="7 8" key="1">
    <citation type="submission" date="2019-10" db="EMBL/GenBank/DDBJ databases">
        <title>Assembly and Annotation for the nematode Trichostrongylus colubriformis.</title>
        <authorList>
            <person name="Martin J."/>
        </authorList>
    </citation>
    <scope>NUCLEOTIDE SEQUENCE [LARGE SCALE GENOMIC DNA]</scope>
    <source>
        <strain evidence="7">G859</strain>
        <tissue evidence="7">Whole worm</tissue>
    </source>
</reference>
<feature type="transmembrane region" description="Helical" evidence="5">
    <location>
        <begin position="93"/>
        <end position="110"/>
    </location>
</feature>
<protein>
    <submittedName>
        <fullName evidence="7">MFS domain-containing protein</fullName>
    </submittedName>
</protein>
<dbReference type="GO" id="GO:0016020">
    <property type="term" value="C:membrane"/>
    <property type="evidence" value="ECO:0007669"/>
    <property type="project" value="UniProtKB-SubCell"/>
</dbReference>
<dbReference type="GO" id="GO:0022857">
    <property type="term" value="F:transmembrane transporter activity"/>
    <property type="evidence" value="ECO:0007669"/>
    <property type="project" value="InterPro"/>
</dbReference>
<name>A0AAN8IK18_TRICO</name>
<keyword evidence="4 5" id="KW-0472">Membrane</keyword>
<proteinExistence type="predicted"/>
<evidence type="ECO:0000256" key="2">
    <source>
        <dbReference type="ARBA" id="ARBA00022692"/>
    </source>
</evidence>
<dbReference type="EMBL" id="WIXE01011893">
    <property type="protein sequence ID" value="KAK5976426.1"/>
    <property type="molecule type" value="Genomic_DNA"/>
</dbReference>
<dbReference type="InterPro" id="IPR036259">
    <property type="entry name" value="MFS_trans_sf"/>
</dbReference>
<dbReference type="SUPFAM" id="SSF103473">
    <property type="entry name" value="MFS general substrate transporter"/>
    <property type="match status" value="1"/>
</dbReference>
<comment type="subcellular location">
    <subcellularLocation>
        <location evidence="1">Membrane</location>
        <topology evidence="1">Multi-pass membrane protein</topology>
    </subcellularLocation>
</comment>
<feature type="non-terminal residue" evidence="7">
    <location>
        <position position="233"/>
    </location>
</feature>
<gene>
    <name evidence="7" type="ORF">GCK32_015591</name>
</gene>
<evidence type="ECO:0000259" key="6">
    <source>
        <dbReference type="PROSITE" id="PS50850"/>
    </source>
</evidence>
<evidence type="ECO:0000256" key="1">
    <source>
        <dbReference type="ARBA" id="ARBA00004141"/>
    </source>
</evidence>
<dbReference type="Proteomes" id="UP001331761">
    <property type="component" value="Unassembled WGS sequence"/>
</dbReference>
<keyword evidence="8" id="KW-1185">Reference proteome</keyword>
<organism evidence="7 8">
    <name type="scientific">Trichostrongylus colubriformis</name>
    <name type="common">Black scour worm</name>
    <dbReference type="NCBI Taxonomy" id="6319"/>
    <lineage>
        <taxon>Eukaryota</taxon>
        <taxon>Metazoa</taxon>
        <taxon>Ecdysozoa</taxon>
        <taxon>Nematoda</taxon>
        <taxon>Chromadorea</taxon>
        <taxon>Rhabditida</taxon>
        <taxon>Rhabditina</taxon>
        <taxon>Rhabditomorpha</taxon>
        <taxon>Strongyloidea</taxon>
        <taxon>Trichostrongylidae</taxon>
        <taxon>Trichostrongylus</taxon>
    </lineage>
</organism>
<feature type="transmembrane region" description="Helical" evidence="5">
    <location>
        <begin position="12"/>
        <end position="36"/>
    </location>
</feature>
<dbReference type="AlphaFoldDB" id="A0AAN8IK18"/>
<feature type="transmembrane region" description="Helical" evidence="5">
    <location>
        <begin position="155"/>
        <end position="176"/>
    </location>
</feature>
<sequence>MHFQSWRTVQFITSFPTLVFGVIMFVFLPESLGFLITKKRAIEAQKWLGRANRWGRKRVDCDVLKTIENETARVPEEKNLTESLQHIFHSSRLMLYMSIQTVLWVVDFMVYSTLSLTATDVIKGNADRSFLFSGLVELPCYFIMPVALDKLGRRPTVIISHILSAASLFFMCFLNAETHPTFYLCIWLIAKFGMASAFMCCFVYGAEIFPVQYRNICLGFCATISNIGAMLAP</sequence>
<dbReference type="InterPro" id="IPR020846">
    <property type="entry name" value="MFS_dom"/>
</dbReference>
<dbReference type="Gene3D" id="1.20.1250.20">
    <property type="entry name" value="MFS general substrate transporter like domains"/>
    <property type="match status" value="1"/>
</dbReference>
<dbReference type="InterPro" id="IPR005828">
    <property type="entry name" value="MFS_sugar_transport-like"/>
</dbReference>
<keyword evidence="3 5" id="KW-1133">Transmembrane helix</keyword>
<comment type="caution">
    <text evidence="7">The sequence shown here is derived from an EMBL/GenBank/DDBJ whole genome shotgun (WGS) entry which is preliminary data.</text>
</comment>
<evidence type="ECO:0000313" key="8">
    <source>
        <dbReference type="Proteomes" id="UP001331761"/>
    </source>
</evidence>